<dbReference type="GO" id="GO:0004672">
    <property type="term" value="F:protein kinase activity"/>
    <property type="evidence" value="ECO:0007669"/>
    <property type="project" value="InterPro"/>
</dbReference>
<dbReference type="AlphaFoldDB" id="A0A8H5F330"/>
<dbReference type="InterPro" id="IPR040976">
    <property type="entry name" value="Pkinase_fungal"/>
</dbReference>
<evidence type="ECO:0000313" key="3">
    <source>
        <dbReference type="EMBL" id="KAF5321926.1"/>
    </source>
</evidence>
<comment type="caution">
    <text evidence="3">The sequence shown here is derived from an EMBL/GenBank/DDBJ whole genome shotgun (WGS) entry which is preliminary data.</text>
</comment>
<proteinExistence type="predicted"/>
<feature type="region of interest" description="Disordered" evidence="1">
    <location>
        <begin position="415"/>
        <end position="456"/>
    </location>
</feature>
<name>A0A8H5F330_9AGAR</name>
<organism evidence="3 4">
    <name type="scientific">Psilocybe cf. subviscida</name>
    <dbReference type="NCBI Taxonomy" id="2480587"/>
    <lineage>
        <taxon>Eukaryota</taxon>
        <taxon>Fungi</taxon>
        <taxon>Dikarya</taxon>
        <taxon>Basidiomycota</taxon>
        <taxon>Agaricomycotina</taxon>
        <taxon>Agaricomycetes</taxon>
        <taxon>Agaricomycetidae</taxon>
        <taxon>Agaricales</taxon>
        <taxon>Agaricineae</taxon>
        <taxon>Strophariaceae</taxon>
        <taxon>Psilocybe</taxon>
    </lineage>
</organism>
<dbReference type="Proteomes" id="UP000567179">
    <property type="component" value="Unassembled WGS sequence"/>
</dbReference>
<evidence type="ECO:0000256" key="1">
    <source>
        <dbReference type="SAM" id="MobiDB-lite"/>
    </source>
</evidence>
<reference evidence="3 4" key="1">
    <citation type="journal article" date="2020" name="ISME J.">
        <title>Uncovering the hidden diversity of litter-decomposition mechanisms in mushroom-forming fungi.</title>
        <authorList>
            <person name="Floudas D."/>
            <person name="Bentzer J."/>
            <person name="Ahren D."/>
            <person name="Johansson T."/>
            <person name="Persson P."/>
            <person name="Tunlid A."/>
        </authorList>
    </citation>
    <scope>NUCLEOTIDE SEQUENCE [LARGE SCALE GENOMIC DNA]</scope>
    <source>
        <strain evidence="3 4">CBS 101986</strain>
    </source>
</reference>
<dbReference type="OrthoDB" id="3271139at2759"/>
<dbReference type="InterPro" id="IPR000719">
    <property type="entry name" value="Prot_kinase_dom"/>
</dbReference>
<dbReference type="Pfam" id="PF17667">
    <property type="entry name" value="Pkinase_fungal"/>
    <property type="match status" value="1"/>
</dbReference>
<dbReference type="InterPro" id="IPR011009">
    <property type="entry name" value="Kinase-like_dom_sf"/>
</dbReference>
<dbReference type="EMBL" id="JAACJJ010000028">
    <property type="protein sequence ID" value="KAF5321926.1"/>
    <property type="molecule type" value="Genomic_DNA"/>
</dbReference>
<sequence length="456" mass="51963">MFLTKLYDWKGQTSKTLRKPAQHCPTLFPRDPDAMSDDKFKGTIMPLPQSSTASNRRAKSQSVIRESFKQSQRTSFAKLQANSACGYEPKQQIRTVYREVCDSLYEVDTLGDVVDILCQAIDAAHILYAADWVHRDLSAGNILALKTSPNHTWSVKVADFEFARPMIDKGRVVRSDPRTGTAFFMPTEILDCQYLYEQYFLDKDSKTALPVKLFNKRATARSGANPGTLADQLELSDTHPAYSTFKDLNIVPCLGLKPILPPDADTSKVPARGAVVNHNFQHDLESIWWILLWFITMNVKWDESSDWAYKFFDHDIEKYESRFILFNNQLDGKKPISPWLRSELLPAFPELLETLRSSMFLDYIQRELFGQLELPESYSQIQAEFSETFRMLAQMDGSWRDLQIECGVSPNVMQFKAEEDGDVPKPIATGSKHGRDEDDDQSSARVAQRGKKQRGG</sequence>
<dbReference type="SUPFAM" id="SSF56112">
    <property type="entry name" value="Protein kinase-like (PK-like)"/>
    <property type="match status" value="1"/>
</dbReference>
<accession>A0A8H5F330</accession>
<dbReference type="Gene3D" id="1.10.510.10">
    <property type="entry name" value="Transferase(Phosphotransferase) domain 1"/>
    <property type="match status" value="1"/>
</dbReference>
<evidence type="ECO:0000259" key="2">
    <source>
        <dbReference type="PROSITE" id="PS50011"/>
    </source>
</evidence>
<feature type="domain" description="Protein kinase" evidence="2">
    <location>
        <begin position="1"/>
        <end position="340"/>
    </location>
</feature>
<protein>
    <recommendedName>
        <fullName evidence="2">Protein kinase domain-containing protein</fullName>
    </recommendedName>
</protein>
<dbReference type="PROSITE" id="PS50011">
    <property type="entry name" value="PROTEIN_KINASE_DOM"/>
    <property type="match status" value="1"/>
</dbReference>
<dbReference type="GO" id="GO:0005524">
    <property type="term" value="F:ATP binding"/>
    <property type="evidence" value="ECO:0007669"/>
    <property type="project" value="InterPro"/>
</dbReference>
<keyword evidence="4" id="KW-1185">Reference proteome</keyword>
<feature type="compositionally biased region" description="Polar residues" evidence="1">
    <location>
        <begin position="48"/>
        <end position="64"/>
    </location>
</feature>
<feature type="region of interest" description="Disordered" evidence="1">
    <location>
        <begin position="45"/>
        <end position="64"/>
    </location>
</feature>
<gene>
    <name evidence="3" type="ORF">D9619_000254</name>
</gene>
<evidence type="ECO:0000313" key="4">
    <source>
        <dbReference type="Proteomes" id="UP000567179"/>
    </source>
</evidence>